<organism evidence="1">
    <name type="scientific">marine sediment metagenome</name>
    <dbReference type="NCBI Taxonomy" id="412755"/>
    <lineage>
        <taxon>unclassified sequences</taxon>
        <taxon>metagenomes</taxon>
        <taxon>ecological metagenomes</taxon>
    </lineage>
</organism>
<accession>A0A0F9EV02</accession>
<name>A0A0F9EV02_9ZZZZ</name>
<protein>
    <submittedName>
        <fullName evidence="1">Uncharacterized protein</fullName>
    </submittedName>
</protein>
<dbReference type="AlphaFoldDB" id="A0A0F9EV02"/>
<reference evidence="1" key="1">
    <citation type="journal article" date="2015" name="Nature">
        <title>Complex archaea that bridge the gap between prokaryotes and eukaryotes.</title>
        <authorList>
            <person name="Spang A."/>
            <person name="Saw J.H."/>
            <person name="Jorgensen S.L."/>
            <person name="Zaremba-Niedzwiedzka K."/>
            <person name="Martijn J."/>
            <person name="Lind A.E."/>
            <person name="van Eijk R."/>
            <person name="Schleper C."/>
            <person name="Guy L."/>
            <person name="Ettema T.J."/>
        </authorList>
    </citation>
    <scope>NUCLEOTIDE SEQUENCE</scope>
</reference>
<comment type="caution">
    <text evidence="1">The sequence shown here is derived from an EMBL/GenBank/DDBJ whole genome shotgun (WGS) entry which is preliminary data.</text>
</comment>
<feature type="non-terminal residue" evidence="1">
    <location>
        <position position="37"/>
    </location>
</feature>
<gene>
    <name evidence="1" type="ORF">LCGC14_2029950</name>
</gene>
<evidence type="ECO:0000313" key="1">
    <source>
        <dbReference type="EMBL" id="KKL77933.1"/>
    </source>
</evidence>
<sequence length="37" mass="3960">MKCSLCGLEFKEEEGASHCRGCPLAKSCRLVRCPGCG</sequence>
<proteinExistence type="predicted"/>
<dbReference type="EMBL" id="LAZR01023608">
    <property type="protein sequence ID" value="KKL77933.1"/>
    <property type="molecule type" value="Genomic_DNA"/>
</dbReference>